<name>A0ABW3Z4Y2_9HYPH</name>
<proteinExistence type="predicted"/>
<gene>
    <name evidence="2" type="ORF">ACFQ4O_04605</name>
</gene>
<keyword evidence="3" id="KW-1185">Reference proteome</keyword>
<protein>
    <submittedName>
        <fullName evidence="2">Acyl-CoA dehydrogenase C-terminal domain-containing protein</fullName>
    </submittedName>
</protein>
<feature type="domain" description="Acetyl-CoA dehydrogenase-like C-terminal" evidence="1">
    <location>
        <begin position="3"/>
        <end position="96"/>
    </location>
</feature>
<dbReference type="InterPro" id="IPR025878">
    <property type="entry name" value="Acyl-CoA_dh-like_C_dom"/>
</dbReference>
<evidence type="ECO:0000313" key="2">
    <source>
        <dbReference type="EMBL" id="MFD1331272.1"/>
    </source>
</evidence>
<organism evidence="2 3">
    <name type="scientific">Methylopila musalis</name>
    <dbReference type="NCBI Taxonomy" id="1134781"/>
    <lineage>
        <taxon>Bacteria</taxon>
        <taxon>Pseudomonadati</taxon>
        <taxon>Pseudomonadota</taxon>
        <taxon>Alphaproteobacteria</taxon>
        <taxon>Hyphomicrobiales</taxon>
        <taxon>Methylopilaceae</taxon>
        <taxon>Methylopila</taxon>
    </lineage>
</organism>
<dbReference type="RefSeq" id="WP_378774476.1">
    <property type="nucleotide sequence ID" value="NZ_JBHTMX010000020.1"/>
</dbReference>
<evidence type="ECO:0000259" key="1">
    <source>
        <dbReference type="Pfam" id="PF12806"/>
    </source>
</evidence>
<dbReference type="Proteomes" id="UP001597171">
    <property type="component" value="Unassembled WGS sequence"/>
</dbReference>
<dbReference type="EMBL" id="JBHTMX010000020">
    <property type="protein sequence ID" value="MFD1331272.1"/>
    <property type="molecule type" value="Genomic_DNA"/>
</dbReference>
<dbReference type="Pfam" id="PF12806">
    <property type="entry name" value="Acyl-CoA_dh_C"/>
    <property type="match status" value="1"/>
</dbReference>
<accession>A0ABW3Z4Y2</accession>
<comment type="caution">
    <text evidence="2">The sequence shown here is derived from an EMBL/GenBank/DDBJ whole genome shotgun (WGS) entry which is preliminary data.</text>
</comment>
<feature type="non-terminal residue" evidence="2">
    <location>
        <position position="1"/>
    </location>
</feature>
<sequence length="107" mass="10701">AAVRLAEAVDALDRATAWMQAPERDAQEKLDGATPYLRLFALAAGGAGLADNALASLRGAEPASPSTPVALARFFMENLVPAADGLALVATEGAGALGAEAEAVLAV</sequence>
<reference evidence="3" key="1">
    <citation type="journal article" date="2019" name="Int. J. Syst. Evol. Microbiol.">
        <title>The Global Catalogue of Microorganisms (GCM) 10K type strain sequencing project: providing services to taxonomists for standard genome sequencing and annotation.</title>
        <authorList>
            <consortium name="The Broad Institute Genomics Platform"/>
            <consortium name="The Broad Institute Genome Sequencing Center for Infectious Disease"/>
            <person name="Wu L."/>
            <person name="Ma J."/>
        </authorList>
    </citation>
    <scope>NUCLEOTIDE SEQUENCE [LARGE SCALE GENOMIC DNA]</scope>
    <source>
        <strain evidence="3">CCUG 61696</strain>
    </source>
</reference>
<evidence type="ECO:0000313" key="3">
    <source>
        <dbReference type="Proteomes" id="UP001597171"/>
    </source>
</evidence>